<sequence>MHDDRVSGLFGLLGTGRGTALDTVQGVFAGILQGSFGSTDTLDAYAC</sequence>
<evidence type="ECO:0000313" key="1">
    <source>
        <dbReference type="EMBL" id="GAA4957304.1"/>
    </source>
</evidence>
<protein>
    <submittedName>
        <fullName evidence="1">Uncharacterized protein</fullName>
    </submittedName>
</protein>
<dbReference type="EMBL" id="BAABLX010000075">
    <property type="protein sequence ID" value="GAA4957304.1"/>
    <property type="molecule type" value="Genomic_DNA"/>
</dbReference>
<reference evidence="2" key="1">
    <citation type="journal article" date="2019" name="Int. J. Syst. Evol. Microbiol.">
        <title>The Global Catalogue of Microorganisms (GCM) 10K type strain sequencing project: providing services to taxonomists for standard genome sequencing and annotation.</title>
        <authorList>
            <consortium name="The Broad Institute Genomics Platform"/>
            <consortium name="The Broad Institute Genome Sequencing Center for Infectious Disease"/>
            <person name="Wu L."/>
            <person name="Ma J."/>
        </authorList>
    </citation>
    <scope>NUCLEOTIDE SEQUENCE [LARGE SCALE GENOMIC DNA]</scope>
    <source>
        <strain evidence="2">JCM 19134</strain>
    </source>
</reference>
<keyword evidence="2" id="KW-1185">Reference proteome</keyword>
<gene>
    <name evidence="1" type="ORF">GCM10025791_42230</name>
</gene>
<accession>A0AAV3U897</accession>
<comment type="caution">
    <text evidence="1">The sequence shown here is derived from an EMBL/GenBank/DDBJ whole genome shotgun (WGS) entry which is preliminary data.</text>
</comment>
<name>A0AAV3U897_9ALTE</name>
<dbReference type="Proteomes" id="UP001409585">
    <property type="component" value="Unassembled WGS sequence"/>
</dbReference>
<evidence type="ECO:0000313" key="2">
    <source>
        <dbReference type="Proteomes" id="UP001409585"/>
    </source>
</evidence>
<organism evidence="1 2">
    <name type="scientific">Halioxenophilus aromaticivorans</name>
    <dbReference type="NCBI Taxonomy" id="1306992"/>
    <lineage>
        <taxon>Bacteria</taxon>
        <taxon>Pseudomonadati</taxon>
        <taxon>Pseudomonadota</taxon>
        <taxon>Gammaproteobacteria</taxon>
        <taxon>Alteromonadales</taxon>
        <taxon>Alteromonadaceae</taxon>
        <taxon>Halioxenophilus</taxon>
    </lineage>
</organism>
<dbReference type="AlphaFoldDB" id="A0AAV3U897"/>
<proteinExistence type="predicted"/>